<organism evidence="1 2">
    <name type="scientific">Trifolium pratense</name>
    <name type="common">Red clover</name>
    <dbReference type="NCBI Taxonomy" id="57577"/>
    <lineage>
        <taxon>Eukaryota</taxon>
        <taxon>Viridiplantae</taxon>
        <taxon>Streptophyta</taxon>
        <taxon>Embryophyta</taxon>
        <taxon>Tracheophyta</taxon>
        <taxon>Spermatophyta</taxon>
        <taxon>Magnoliopsida</taxon>
        <taxon>eudicotyledons</taxon>
        <taxon>Gunneridae</taxon>
        <taxon>Pentapetalae</taxon>
        <taxon>rosids</taxon>
        <taxon>fabids</taxon>
        <taxon>Fabales</taxon>
        <taxon>Fabaceae</taxon>
        <taxon>Papilionoideae</taxon>
        <taxon>50 kb inversion clade</taxon>
        <taxon>NPAAA clade</taxon>
        <taxon>Hologalegina</taxon>
        <taxon>IRL clade</taxon>
        <taxon>Trifolieae</taxon>
        <taxon>Trifolium</taxon>
    </lineage>
</organism>
<protein>
    <submittedName>
        <fullName evidence="1">Uncharacterized protein</fullName>
    </submittedName>
</protein>
<reference evidence="1" key="1">
    <citation type="submission" date="2023-10" db="EMBL/GenBank/DDBJ databases">
        <authorList>
            <person name="Rodriguez Cubillos JULIANA M."/>
            <person name="De Vega J."/>
        </authorList>
    </citation>
    <scope>NUCLEOTIDE SEQUENCE</scope>
</reference>
<dbReference type="Proteomes" id="UP001177021">
    <property type="component" value="Unassembled WGS sequence"/>
</dbReference>
<keyword evidence="2" id="KW-1185">Reference proteome</keyword>
<proteinExistence type="predicted"/>
<name>A0ACB0KWL3_TRIPR</name>
<evidence type="ECO:0000313" key="1">
    <source>
        <dbReference type="EMBL" id="CAJ2661055.1"/>
    </source>
</evidence>
<sequence>MIRANWKFFETACKNDYIRKHSKSASTYQALESISKMNGLMEKPTKYVLCNTLSSCAKNLNWHLGIQIHAYMIRSGYEDNLFLSSALVDFYAKCFAIVDARKIFRAMRIHDQVSWTSLIAGFSANKQGRDAFLLFKEMLGTQIRPNCFTLTSVINACVGQNGDFEHCPTLHVHVIKRGFDTSNFVISSLVDCYANRGQIDDAVLLFNETSEKDTVIYNTMISGYCQNQYSEDALKLFVEMQEKNMNPTDHTLCSILSVCSSLAVLLEGKQVHSLVIKMGSERNVFVASALIDMYSKSGDIDEALCVLDQTSKKNTVLWTSMIMGYAQCGRGLEALELFDYLLTEQELIPDRVCFTAVLTACNHAGFIDKGEEYFNQMRTNYGLSPDIDQYACLIDLYARNGNLRKARDLMEEMPYDPNCIIWSSFLSACNIYGDVELGREAANQLIKMEPCNAASYLTLAHIYTRKGLWNEASEVRSLMQQRIKRKPAGWSWIEVDKQFHVFAVDDVTHQQSNEISAELEKIYFGILEVSPHVVEDINIEA</sequence>
<dbReference type="EMBL" id="CASHSV030000311">
    <property type="protein sequence ID" value="CAJ2661055.1"/>
    <property type="molecule type" value="Genomic_DNA"/>
</dbReference>
<comment type="caution">
    <text evidence="1">The sequence shown here is derived from an EMBL/GenBank/DDBJ whole genome shotgun (WGS) entry which is preliminary data.</text>
</comment>
<accession>A0ACB0KWL3</accession>
<gene>
    <name evidence="1" type="ORF">MILVUS5_LOCUS26858</name>
</gene>
<evidence type="ECO:0000313" key="2">
    <source>
        <dbReference type="Proteomes" id="UP001177021"/>
    </source>
</evidence>